<feature type="domain" description="TM2" evidence="7">
    <location>
        <begin position="19"/>
        <end position="56"/>
    </location>
</feature>
<dbReference type="SUPFAM" id="SSF48452">
    <property type="entry name" value="TPR-like"/>
    <property type="match status" value="1"/>
</dbReference>
<keyword evidence="9" id="KW-1185">Reference proteome</keyword>
<proteinExistence type="predicted"/>
<dbReference type="InterPro" id="IPR011990">
    <property type="entry name" value="TPR-like_helical_dom_sf"/>
</dbReference>
<feature type="transmembrane region" description="Helical" evidence="6">
    <location>
        <begin position="68"/>
        <end position="88"/>
    </location>
</feature>
<dbReference type="InterPro" id="IPR007829">
    <property type="entry name" value="TM2"/>
</dbReference>
<dbReference type="Gene3D" id="1.25.40.10">
    <property type="entry name" value="Tetratricopeptide repeat domain"/>
    <property type="match status" value="1"/>
</dbReference>
<reference evidence="8 9" key="1">
    <citation type="submission" date="2018-02" db="EMBL/GenBank/DDBJ databases">
        <title>Genomic Encyclopedia of Archaeal and Bacterial Type Strains, Phase II (KMG-II): from individual species to whole genera.</title>
        <authorList>
            <person name="Goeker M."/>
        </authorList>
    </citation>
    <scope>NUCLEOTIDE SEQUENCE [LARGE SCALE GENOMIC DNA]</scope>
    <source>
        <strain evidence="8 9">DSM 29526</strain>
    </source>
</reference>
<comment type="caution">
    <text evidence="8">The sequence shown here is derived from an EMBL/GenBank/DDBJ whole genome shotgun (WGS) entry which is preliminary data.</text>
</comment>
<dbReference type="Pfam" id="PF14559">
    <property type="entry name" value="TPR_19"/>
    <property type="match status" value="1"/>
</dbReference>
<dbReference type="AlphaFoldDB" id="A0A2S6IB42"/>
<evidence type="ECO:0000256" key="1">
    <source>
        <dbReference type="ARBA" id="ARBA00004141"/>
    </source>
</evidence>
<dbReference type="EMBL" id="PTJC01000005">
    <property type="protein sequence ID" value="PPK88686.1"/>
    <property type="molecule type" value="Genomic_DNA"/>
</dbReference>
<dbReference type="PROSITE" id="PS50005">
    <property type="entry name" value="TPR"/>
    <property type="match status" value="1"/>
</dbReference>
<keyword evidence="2 6" id="KW-0812">Transmembrane</keyword>
<evidence type="ECO:0000256" key="6">
    <source>
        <dbReference type="SAM" id="Phobius"/>
    </source>
</evidence>
<keyword evidence="4 6" id="KW-0472">Membrane</keyword>
<name>A0A2S6IB42_9BACT</name>
<evidence type="ECO:0000313" key="9">
    <source>
        <dbReference type="Proteomes" id="UP000237662"/>
    </source>
</evidence>
<accession>A0A2S6IB42</accession>
<feature type="repeat" description="TPR" evidence="5">
    <location>
        <begin position="129"/>
        <end position="162"/>
    </location>
</feature>
<dbReference type="Proteomes" id="UP000237662">
    <property type="component" value="Unassembled WGS sequence"/>
</dbReference>
<evidence type="ECO:0000256" key="4">
    <source>
        <dbReference type="ARBA" id="ARBA00023136"/>
    </source>
</evidence>
<feature type="transmembrane region" description="Helical" evidence="6">
    <location>
        <begin position="21"/>
        <end position="39"/>
    </location>
</feature>
<evidence type="ECO:0000313" key="8">
    <source>
        <dbReference type="EMBL" id="PPK88686.1"/>
    </source>
</evidence>
<dbReference type="Pfam" id="PF05154">
    <property type="entry name" value="TM2"/>
    <property type="match status" value="1"/>
</dbReference>
<comment type="subcellular location">
    <subcellularLocation>
        <location evidence="1">Membrane</location>
        <topology evidence="1">Multi-pass membrane protein</topology>
    </subcellularLocation>
</comment>
<evidence type="ECO:0000259" key="7">
    <source>
        <dbReference type="Pfam" id="PF05154"/>
    </source>
</evidence>
<organism evidence="8 9">
    <name type="scientific">Neolewinella xylanilytica</name>
    <dbReference type="NCBI Taxonomy" id="1514080"/>
    <lineage>
        <taxon>Bacteria</taxon>
        <taxon>Pseudomonadati</taxon>
        <taxon>Bacteroidota</taxon>
        <taxon>Saprospiria</taxon>
        <taxon>Saprospirales</taxon>
        <taxon>Lewinellaceae</taxon>
        <taxon>Neolewinella</taxon>
    </lineage>
</organism>
<keyword evidence="5" id="KW-0802">TPR repeat</keyword>
<dbReference type="SMART" id="SM00028">
    <property type="entry name" value="TPR"/>
    <property type="match status" value="2"/>
</dbReference>
<gene>
    <name evidence="8" type="ORF">CLV84_1656</name>
</gene>
<dbReference type="InterPro" id="IPR019734">
    <property type="entry name" value="TPR_rpt"/>
</dbReference>
<protein>
    <submittedName>
        <fullName evidence="8">TM2 domain-containing membrane protein YozV</fullName>
    </submittedName>
</protein>
<dbReference type="OrthoDB" id="1491348at2"/>
<dbReference type="NCBIfam" id="NF047558">
    <property type="entry name" value="TPR_END_plus"/>
    <property type="match status" value="1"/>
</dbReference>
<dbReference type="GO" id="GO:0016020">
    <property type="term" value="C:membrane"/>
    <property type="evidence" value="ECO:0007669"/>
    <property type="project" value="UniProtKB-SubCell"/>
</dbReference>
<keyword evidence="3 6" id="KW-1133">Transmembrane helix</keyword>
<evidence type="ECO:0000256" key="2">
    <source>
        <dbReference type="ARBA" id="ARBA00022692"/>
    </source>
</evidence>
<evidence type="ECO:0000256" key="5">
    <source>
        <dbReference type="PROSITE-ProRule" id="PRU00339"/>
    </source>
</evidence>
<sequence length="286" mass="33081">MHRLTTLPEIPRRRHMLKKDLAGFFAFFLGVFGVHRFYLGQWWRGAAQFVGFWAIVALLAEEGPEMPLPFLMVGMVLAPLITAIVFWATPYERWAAKYDPQALVAPGYTYPKSSRRPTIQSTRKRPPNLRSLKAEGVKYYRSGDYDLAVEAFEEALEQAPSDPVAHFNIACCHALMNHVDPAIRALELAVTYDLPKPERIETHPALTDLRETEAYRTFRNNNYRRLNLLDLNLESGHDTSTDEIPNHQEDFVAHHDLLEQINRLRELREAGILTQLEYQNQRQKLR</sequence>
<evidence type="ECO:0000256" key="3">
    <source>
        <dbReference type="ARBA" id="ARBA00022989"/>
    </source>
</evidence>